<evidence type="ECO:0000256" key="2">
    <source>
        <dbReference type="ARBA" id="ARBA00004496"/>
    </source>
</evidence>
<dbReference type="InterPro" id="IPR040122">
    <property type="entry name" value="Importin_beta"/>
</dbReference>
<gene>
    <name evidence="10" type="primary">LOC106757004</name>
</gene>
<keyword evidence="6" id="KW-0653">Protein transport</keyword>
<dbReference type="OrthoDB" id="543373at2759"/>
<dbReference type="AlphaFoldDB" id="A0A1S3TMS3"/>
<dbReference type="RefSeq" id="XP_014495075.2">
    <property type="nucleotide sequence ID" value="XM_014639589.2"/>
</dbReference>
<dbReference type="GO" id="GO:0005737">
    <property type="term" value="C:cytoplasm"/>
    <property type="evidence" value="ECO:0007669"/>
    <property type="project" value="UniProtKB-SubCell"/>
</dbReference>
<evidence type="ECO:0000256" key="5">
    <source>
        <dbReference type="ARBA" id="ARBA00022737"/>
    </source>
</evidence>
<dbReference type="Proteomes" id="UP000087766">
    <property type="component" value="Chromosome 3"/>
</dbReference>
<feature type="domain" description="IPO4/5-like TPR repeats" evidence="8">
    <location>
        <begin position="131"/>
        <end position="281"/>
    </location>
</feature>
<dbReference type="GeneID" id="106757004"/>
<dbReference type="SUPFAM" id="SSF48371">
    <property type="entry name" value="ARM repeat"/>
    <property type="match status" value="1"/>
</dbReference>
<keyword evidence="7" id="KW-0539">Nucleus</keyword>
<dbReference type="STRING" id="3916.A0A1S3TMS3"/>
<sequence>MEASEFPLELQTKAFQILTSKDNTPIETLFSHIYASQYQNEPNLRSHALAFLQCCKHHHPDLLLIKLFFLFRTDAPPETRANTARALHFLKAAEFWPKLKPIAQGHLKVHFLAYLAKESSLYVLRLVSLLLAEILSVTYKTHQNWPQALDLLTSFIASDNDNCREFASLVFKNLPNDSRFLISSALEEKIDTVRALHASFFKFLASSNRDVQVASFGAVVSLIRLFSEPPVFHDLLRAIMVGVFTLLHSYEASYFRSAFAELINLVSQEPLLLKPYMNDMVLDVLQIAESESLSEETHCLAFQLVVVMTEVKEYEHVFVNLPHETVRRLFFVPMKMLRYVAEDGCDGKRELEIEKAGMKGLKKLCAALGASKVVPLACEVFLLQLDNEEWRVRCAGITMLSVIAEDFSDEMVMMVSFIGEVVRKVLESMEDSHAQVRMATFKFMLTSSNFVQGVQLLYHHRFVHVFCNALDNEQDLNVKEQAGLAMQFFLKNTLPESITLNENADTVMGKFLPLLQDKSSKLKSIALSTLNVVLQRCEEVAHKYCAIYLPMLLEACTDESSTIREEATRGIKICVELGTPQLKPFILGKLSKLVLLMNDSNQPLNGKAQDITVSALGRISEFHRKCIDVKTHSLALIIRGRWFLPG</sequence>
<reference evidence="10" key="2">
    <citation type="submission" date="2025-08" db="UniProtKB">
        <authorList>
            <consortium name="RefSeq"/>
        </authorList>
    </citation>
    <scope>IDENTIFICATION</scope>
    <source>
        <tissue evidence="10">Leaf</tissue>
    </source>
</reference>
<keyword evidence="9" id="KW-1185">Reference proteome</keyword>
<accession>A0A1S3TMS3</accession>
<evidence type="ECO:0000313" key="9">
    <source>
        <dbReference type="Proteomes" id="UP000087766"/>
    </source>
</evidence>
<reference evidence="9" key="1">
    <citation type="journal article" date="2014" name="Nat. Commun.">
        <title>Genome sequence of mungbean and insights into evolution within Vigna species.</title>
        <authorList>
            <person name="Kang Y.J."/>
            <person name="Kim S.K."/>
            <person name="Kim M.Y."/>
            <person name="Lestari P."/>
            <person name="Kim K.H."/>
            <person name="Ha B.K."/>
            <person name="Jun T.H."/>
            <person name="Hwang W.J."/>
            <person name="Lee T."/>
            <person name="Lee J."/>
            <person name="Shim S."/>
            <person name="Yoon M.Y."/>
            <person name="Jang Y.E."/>
            <person name="Han K.S."/>
            <person name="Taeprayoon P."/>
            <person name="Yoon N."/>
            <person name="Somta P."/>
            <person name="Tanya P."/>
            <person name="Kim K.S."/>
            <person name="Gwag J.G."/>
            <person name="Moon J.K."/>
            <person name="Lee Y.H."/>
            <person name="Park B.S."/>
            <person name="Bombarely A."/>
            <person name="Doyle J.J."/>
            <person name="Jackson S.A."/>
            <person name="Schafleitner R."/>
            <person name="Srinives P."/>
            <person name="Varshney R.K."/>
            <person name="Lee S.H."/>
        </authorList>
    </citation>
    <scope>NUCLEOTIDE SEQUENCE [LARGE SCALE GENOMIC DNA]</scope>
    <source>
        <strain evidence="9">cv. VC1973A</strain>
    </source>
</reference>
<comment type="subcellular location">
    <subcellularLocation>
        <location evidence="2">Cytoplasm</location>
    </subcellularLocation>
    <subcellularLocation>
        <location evidence="1">Nucleus</location>
    </subcellularLocation>
</comment>
<keyword evidence="4" id="KW-0963">Cytoplasm</keyword>
<dbReference type="PANTHER" id="PTHR10527">
    <property type="entry name" value="IMPORTIN BETA"/>
    <property type="match status" value="1"/>
</dbReference>
<evidence type="ECO:0000259" key="8">
    <source>
        <dbReference type="Pfam" id="PF25780"/>
    </source>
</evidence>
<evidence type="ECO:0000256" key="7">
    <source>
        <dbReference type="ARBA" id="ARBA00023242"/>
    </source>
</evidence>
<dbReference type="InterPro" id="IPR057672">
    <property type="entry name" value="TPR_IPO4/5"/>
</dbReference>
<keyword evidence="3" id="KW-0813">Transport</keyword>
<evidence type="ECO:0000256" key="6">
    <source>
        <dbReference type="ARBA" id="ARBA00022927"/>
    </source>
</evidence>
<evidence type="ECO:0000313" key="10">
    <source>
        <dbReference type="RefSeq" id="XP_014495075.2"/>
    </source>
</evidence>
<proteinExistence type="predicted"/>
<dbReference type="KEGG" id="vra:106757004"/>
<organism evidence="9 10">
    <name type="scientific">Vigna radiata var. radiata</name>
    <name type="common">Mung bean</name>
    <name type="synonym">Phaseolus aureus</name>
    <dbReference type="NCBI Taxonomy" id="3916"/>
    <lineage>
        <taxon>Eukaryota</taxon>
        <taxon>Viridiplantae</taxon>
        <taxon>Streptophyta</taxon>
        <taxon>Embryophyta</taxon>
        <taxon>Tracheophyta</taxon>
        <taxon>Spermatophyta</taxon>
        <taxon>Magnoliopsida</taxon>
        <taxon>eudicotyledons</taxon>
        <taxon>Gunneridae</taxon>
        <taxon>Pentapetalae</taxon>
        <taxon>rosids</taxon>
        <taxon>fabids</taxon>
        <taxon>Fabales</taxon>
        <taxon>Fabaceae</taxon>
        <taxon>Papilionoideae</taxon>
        <taxon>50 kb inversion clade</taxon>
        <taxon>NPAAA clade</taxon>
        <taxon>indigoferoid/millettioid clade</taxon>
        <taxon>Phaseoleae</taxon>
        <taxon>Vigna</taxon>
    </lineage>
</organism>
<dbReference type="Gene3D" id="1.25.10.10">
    <property type="entry name" value="Leucine-rich Repeat Variant"/>
    <property type="match status" value="1"/>
</dbReference>
<keyword evidence="5" id="KW-0677">Repeat</keyword>
<dbReference type="InterPro" id="IPR011989">
    <property type="entry name" value="ARM-like"/>
</dbReference>
<dbReference type="InterPro" id="IPR016024">
    <property type="entry name" value="ARM-type_fold"/>
</dbReference>
<evidence type="ECO:0000256" key="3">
    <source>
        <dbReference type="ARBA" id="ARBA00022448"/>
    </source>
</evidence>
<dbReference type="GO" id="GO:0006606">
    <property type="term" value="P:protein import into nucleus"/>
    <property type="evidence" value="ECO:0007669"/>
    <property type="project" value="InterPro"/>
</dbReference>
<protein>
    <submittedName>
        <fullName evidence="10">Importin-5-like</fullName>
    </submittedName>
</protein>
<name>A0A1S3TMS3_VIGRR</name>
<evidence type="ECO:0000256" key="1">
    <source>
        <dbReference type="ARBA" id="ARBA00004123"/>
    </source>
</evidence>
<evidence type="ECO:0000256" key="4">
    <source>
        <dbReference type="ARBA" id="ARBA00022490"/>
    </source>
</evidence>
<dbReference type="Pfam" id="PF25780">
    <property type="entry name" value="TPR_IPO5"/>
    <property type="match status" value="1"/>
</dbReference>